<dbReference type="SMART" id="SM00241">
    <property type="entry name" value="ZP"/>
    <property type="match status" value="1"/>
</dbReference>
<reference evidence="10" key="1">
    <citation type="submission" date="2020-03" db="EMBL/GenBank/DDBJ databases">
        <title>Melopsittacus undulatus (budgerigar) genome, bMelUnd1, maternal haplotype with Z.</title>
        <authorList>
            <person name="Gedman G."/>
            <person name="Mountcastle J."/>
            <person name="Haase B."/>
            <person name="Formenti G."/>
            <person name="Wright T."/>
            <person name="Apodaca J."/>
            <person name="Pelan S."/>
            <person name="Chow W."/>
            <person name="Rhie A."/>
            <person name="Howe K."/>
            <person name="Fedrigo O."/>
            <person name="Jarvis E.D."/>
        </authorList>
    </citation>
    <scope>NUCLEOTIDE SEQUENCE [LARGE SCALE GENOMIC DNA]</scope>
</reference>
<dbReference type="Gene3D" id="2.60.40.4100">
    <property type="entry name" value="Zona pellucida, ZP-C domain"/>
    <property type="match status" value="1"/>
</dbReference>
<sequence>ESMASVFLPVFSSLWIYRIYFHFIIYQSKYITFIYYFLLLFFFPAKKYICGGLLFNPSGTLQSPYYPMSYPDNADCLWQIQVENNFRITLTFRSIQLQGGCQNDYIEIYDGPPNTSPLLGRICSNYGHTYTSSSNFMAVRFRSDSRYSGRGFYAEYRSIPTDHTTSKFLFSVDRHYLQSQGYSVWNISLSDPYCRPTFTSTEVIFNIPYIGCGTRRQGNNETISYSNVIRVPAFGYIIKRQRDLYLSVSCKILRNTWVQATYIANDTINVNESLSQYGRYSMNLTFYNSSSFLWPVHDFPYYVDLNQNLFLQASLHSSDPDLVVFVDTCVASPDPNNFRTLTYELIRSGCVKDPTYSSYYSPYSSVARFAFNAFSFVNQHQSVYLQCELVVCRTYDYSSRCYQGCVNRFKRDSGSSHEKMSVVVGPVQLREAHAENRNVGKHEIQLSNMPLLVYPPLCSNSSVDFLLLFKYSCFVKFTTVSFPSQFRSIIYSLQEPIPYQIM</sequence>
<dbReference type="InterPro" id="IPR048290">
    <property type="entry name" value="ZP_chr"/>
</dbReference>
<dbReference type="Proteomes" id="UP000694405">
    <property type="component" value="Chromosome 4"/>
</dbReference>
<accession>A0A8C6J312</accession>
<dbReference type="PROSITE" id="PS01180">
    <property type="entry name" value="CUB"/>
    <property type="match status" value="1"/>
</dbReference>
<dbReference type="Ensembl" id="ENSMUNT00000008672.2">
    <property type="protein sequence ID" value="ENSMUNP00000007500.2"/>
    <property type="gene ID" value="ENSMUNG00000006001.2"/>
</dbReference>
<evidence type="ECO:0000256" key="1">
    <source>
        <dbReference type="ARBA" id="ARBA00004236"/>
    </source>
</evidence>
<dbReference type="InterPro" id="IPR042235">
    <property type="entry name" value="ZP-C_dom"/>
</dbReference>
<keyword evidence="11" id="KW-1185">Reference proteome</keyword>
<evidence type="ECO:0000256" key="6">
    <source>
        <dbReference type="ARBA" id="ARBA00023136"/>
    </source>
</evidence>
<evidence type="ECO:0000256" key="3">
    <source>
        <dbReference type="ARBA" id="ARBA00022475"/>
    </source>
</evidence>
<protein>
    <submittedName>
        <fullName evidence="10">Uncharacterized protein</fullName>
    </submittedName>
</protein>
<dbReference type="AlphaFoldDB" id="A0A8C6J312"/>
<dbReference type="Gene3D" id="2.60.120.290">
    <property type="entry name" value="Spermadhesin, CUB domain"/>
    <property type="match status" value="1"/>
</dbReference>
<dbReference type="SMART" id="SM00042">
    <property type="entry name" value="CUB"/>
    <property type="match status" value="1"/>
</dbReference>
<evidence type="ECO:0000256" key="2">
    <source>
        <dbReference type="ARBA" id="ARBA00004613"/>
    </source>
</evidence>
<dbReference type="CDD" id="cd00041">
    <property type="entry name" value="CUB"/>
    <property type="match status" value="1"/>
</dbReference>
<dbReference type="PRINTS" id="PR00023">
    <property type="entry name" value="ZPELLUCIDA"/>
</dbReference>
<dbReference type="PROSITE" id="PS51034">
    <property type="entry name" value="ZP_2"/>
    <property type="match status" value="1"/>
</dbReference>
<accession>A0A8V5FZC8</accession>
<dbReference type="InterPro" id="IPR055356">
    <property type="entry name" value="ZP-N"/>
</dbReference>
<reference evidence="10" key="2">
    <citation type="submission" date="2025-08" db="UniProtKB">
        <authorList>
            <consortium name="Ensembl"/>
        </authorList>
    </citation>
    <scope>IDENTIFICATION</scope>
</reference>
<keyword evidence="6" id="KW-0472">Membrane</keyword>
<organism evidence="10 11">
    <name type="scientific">Melopsittacus undulatus</name>
    <name type="common">Budgerigar</name>
    <name type="synonym">Psittacus undulatus</name>
    <dbReference type="NCBI Taxonomy" id="13146"/>
    <lineage>
        <taxon>Eukaryota</taxon>
        <taxon>Metazoa</taxon>
        <taxon>Chordata</taxon>
        <taxon>Craniata</taxon>
        <taxon>Vertebrata</taxon>
        <taxon>Euteleostomi</taxon>
        <taxon>Archelosauria</taxon>
        <taxon>Archosauria</taxon>
        <taxon>Dinosauria</taxon>
        <taxon>Saurischia</taxon>
        <taxon>Theropoda</taxon>
        <taxon>Coelurosauria</taxon>
        <taxon>Aves</taxon>
        <taxon>Neognathae</taxon>
        <taxon>Neoaves</taxon>
        <taxon>Telluraves</taxon>
        <taxon>Australaves</taxon>
        <taxon>Psittaciformes</taxon>
        <taxon>Psittaculidae</taxon>
        <taxon>Melopsittacus</taxon>
    </lineage>
</organism>
<dbReference type="Gene3D" id="2.60.40.3210">
    <property type="entry name" value="Zona pellucida, ZP-N domain"/>
    <property type="match status" value="1"/>
</dbReference>
<keyword evidence="5" id="KW-0732">Signal</keyword>
<comment type="caution">
    <text evidence="9">Lacks conserved residue(s) required for the propagation of feature annotation.</text>
</comment>
<proteinExistence type="predicted"/>
<dbReference type="Pfam" id="PF23344">
    <property type="entry name" value="ZP-N"/>
    <property type="match status" value="1"/>
</dbReference>
<evidence type="ECO:0000256" key="9">
    <source>
        <dbReference type="PROSITE-ProRule" id="PRU00059"/>
    </source>
</evidence>
<keyword evidence="3" id="KW-1003">Cell membrane</keyword>
<comment type="subcellular location">
    <subcellularLocation>
        <location evidence="1">Cell membrane</location>
    </subcellularLocation>
    <subcellularLocation>
        <location evidence="2">Secreted</location>
    </subcellularLocation>
</comment>
<dbReference type="Pfam" id="PF00100">
    <property type="entry name" value="Zona_pellucida"/>
    <property type="match status" value="1"/>
</dbReference>
<dbReference type="InterPro" id="IPR000859">
    <property type="entry name" value="CUB_dom"/>
</dbReference>
<dbReference type="PROSITE" id="PS00682">
    <property type="entry name" value="ZP_1"/>
    <property type="match status" value="1"/>
</dbReference>
<evidence type="ECO:0000256" key="8">
    <source>
        <dbReference type="ARBA" id="ARBA00023180"/>
    </source>
</evidence>
<evidence type="ECO:0000313" key="11">
    <source>
        <dbReference type="Proteomes" id="UP000694405"/>
    </source>
</evidence>
<dbReference type="PANTHER" id="PTHR14002:SF38">
    <property type="entry name" value="CUB AND ZONA PELLUCIDA-LIKE DOMAIN-CONTAINING PROTEIN 1"/>
    <property type="match status" value="1"/>
</dbReference>
<dbReference type="PANTHER" id="PTHR14002">
    <property type="entry name" value="ENDOGLIN/TGF-BETA RECEPTOR TYPE III"/>
    <property type="match status" value="1"/>
</dbReference>
<evidence type="ECO:0000256" key="4">
    <source>
        <dbReference type="ARBA" id="ARBA00022525"/>
    </source>
</evidence>
<evidence type="ECO:0000313" key="10">
    <source>
        <dbReference type="Ensembl" id="ENSMUNP00000007500.2"/>
    </source>
</evidence>
<dbReference type="GO" id="GO:0005576">
    <property type="term" value="C:extracellular region"/>
    <property type="evidence" value="ECO:0007669"/>
    <property type="project" value="UniProtKB-SubCell"/>
</dbReference>
<keyword evidence="8" id="KW-0325">Glycoprotein</keyword>
<dbReference type="Pfam" id="PF00431">
    <property type="entry name" value="CUB"/>
    <property type="match status" value="1"/>
</dbReference>
<keyword evidence="7" id="KW-1015">Disulfide bond</keyword>
<dbReference type="FunFam" id="2.60.40.4100:FF:000005">
    <property type="entry name" value="Deleted in malignant brain tumors 1"/>
    <property type="match status" value="1"/>
</dbReference>
<dbReference type="InterPro" id="IPR001507">
    <property type="entry name" value="ZP_dom"/>
</dbReference>
<evidence type="ECO:0000256" key="7">
    <source>
        <dbReference type="ARBA" id="ARBA00023157"/>
    </source>
</evidence>
<dbReference type="InterPro" id="IPR055355">
    <property type="entry name" value="ZP-C"/>
</dbReference>
<dbReference type="SUPFAM" id="SSF49854">
    <property type="entry name" value="Spermadhesin, CUB domain"/>
    <property type="match status" value="1"/>
</dbReference>
<name>A0A8C6J312_MELUD</name>
<dbReference type="InterPro" id="IPR035914">
    <property type="entry name" value="Sperma_CUB_dom_sf"/>
</dbReference>
<keyword evidence="4" id="KW-0964">Secreted</keyword>
<evidence type="ECO:0000256" key="5">
    <source>
        <dbReference type="ARBA" id="ARBA00022729"/>
    </source>
</evidence>
<dbReference type="GO" id="GO:0005886">
    <property type="term" value="C:plasma membrane"/>
    <property type="evidence" value="ECO:0007669"/>
    <property type="project" value="UniProtKB-SubCell"/>
</dbReference>
<reference evidence="10" key="3">
    <citation type="submission" date="2025-09" db="UniProtKB">
        <authorList>
            <consortium name="Ensembl"/>
        </authorList>
    </citation>
    <scope>IDENTIFICATION</scope>
</reference>
<dbReference type="InterPro" id="IPR017977">
    <property type="entry name" value="ZP_dom_CS"/>
</dbReference>
<dbReference type="FunFam" id="2.60.120.290:FF:000013">
    <property type="entry name" value="Membrane frizzled-related protein"/>
    <property type="match status" value="1"/>
</dbReference>